<dbReference type="RefSeq" id="WP_152758702.1">
    <property type="nucleotide sequence ID" value="NZ_WHLY01000002.1"/>
</dbReference>
<dbReference type="GO" id="GO:0015031">
    <property type="term" value="P:protein transport"/>
    <property type="evidence" value="ECO:0007669"/>
    <property type="project" value="UniProtKB-KW"/>
</dbReference>
<evidence type="ECO:0000256" key="6">
    <source>
        <dbReference type="ARBA" id="ARBA00022692"/>
    </source>
</evidence>
<sequence length="661" mass="73515">MELATYFGEVSLYWLLLYGCYWLVLRRHTFFVLNRVYLLGALGVAFILPQVPYPEVAPPVPGVVYEMATQPIETIIVAPQNAMALPSAVTEPFPWGTFLWMVYVLGGLVMAVRLFRHIRQLLTFIQQGTYLDMDFYRLCLLENDHLGSFSFLNYIVINRTDYAENFDTILSHELVHVRQRHSWDILLVEVLRVVFWFNPVLILYKKSLQQVHEYLADREVCAWDATPRDRYAEFMVSYSLGSPMAALANPFFNSSFLKDRIMMLYKNRNSNWSLGKYAAVALLVGFVSLLAASCEQKAGKVSEADESTAAITDKEVTIEGMVVRDDQMPIPGASIEVEGTELITKTDSDGRFKIVAPVGGKVVVGYPGFNSFSFNVLKEEKKVDYLLELSTDSPGSYSSVPFPGENGPLVYVKGNVSGADGKPLPGTSVTIRHTQRGTTTDSRGEYRIEVPKKGWLEYSFTGYKKAVAIIEGQGTVNATLIQDGLPSSSTARWVSASVEKDIGSKYAISQPTLNSPQDSVYTVVAENPEFPGGIKAMYQFIQDNVKYPAAARRANVEGKVFLTFVVRADGAITQVKILKGRGFGTDEEAIRVVSAMPKWKPGELDNGQKVNVKYNLPISFVLPKKEKGLSARSKKSKANVVATEQSNSVNTEVDRLVGLKF</sequence>
<dbReference type="Proteomes" id="UP000479293">
    <property type="component" value="Unassembled WGS sequence"/>
</dbReference>
<dbReference type="Gene3D" id="3.30.1150.10">
    <property type="match status" value="1"/>
</dbReference>
<evidence type="ECO:0000256" key="5">
    <source>
        <dbReference type="ARBA" id="ARBA00022519"/>
    </source>
</evidence>
<dbReference type="Gene3D" id="2.60.40.1120">
    <property type="entry name" value="Carboxypeptidase-like, regulatory domain"/>
    <property type="match status" value="2"/>
</dbReference>
<reference evidence="12 13" key="1">
    <citation type="submission" date="2019-10" db="EMBL/GenBank/DDBJ databases">
        <title>Draft Genome Sequence of Cytophagaceae sp. SJW1-29.</title>
        <authorList>
            <person name="Choi A."/>
        </authorList>
    </citation>
    <scope>NUCLEOTIDE SEQUENCE [LARGE SCALE GENOMIC DNA]</scope>
    <source>
        <strain evidence="12 13">SJW1-29</strain>
    </source>
</reference>
<feature type="transmembrane region" description="Helical" evidence="10">
    <location>
        <begin position="93"/>
        <end position="115"/>
    </location>
</feature>
<evidence type="ECO:0000313" key="13">
    <source>
        <dbReference type="Proteomes" id="UP000479293"/>
    </source>
</evidence>
<evidence type="ECO:0000256" key="9">
    <source>
        <dbReference type="ARBA" id="ARBA00023136"/>
    </source>
</evidence>
<dbReference type="GO" id="GO:0030288">
    <property type="term" value="C:outer membrane-bounded periplasmic space"/>
    <property type="evidence" value="ECO:0007669"/>
    <property type="project" value="InterPro"/>
</dbReference>
<dbReference type="GO" id="GO:0098797">
    <property type="term" value="C:plasma membrane protein complex"/>
    <property type="evidence" value="ECO:0007669"/>
    <property type="project" value="TreeGrafter"/>
</dbReference>
<feature type="transmembrane region" description="Helical" evidence="10">
    <location>
        <begin position="36"/>
        <end position="53"/>
    </location>
</feature>
<keyword evidence="5" id="KW-0997">Cell inner membrane</keyword>
<evidence type="ECO:0000256" key="2">
    <source>
        <dbReference type="ARBA" id="ARBA00006555"/>
    </source>
</evidence>
<dbReference type="InterPro" id="IPR003538">
    <property type="entry name" value="TonB"/>
</dbReference>
<dbReference type="GO" id="GO:0015891">
    <property type="term" value="P:siderophore transport"/>
    <property type="evidence" value="ECO:0007669"/>
    <property type="project" value="InterPro"/>
</dbReference>
<feature type="domain" description="TonB C-terminal" evidence="11">
    <location>
        <begin position="532"/>
        <end position="629"/>
    </location>
</feature>
<dbReference type="InterPro" id="IPR008969">
    <property type="entry name" value="CarboxyPept-like_regulatory"/>
</dbReference>
<protein>
    <submittedName>
        <fullName evidence="12">TonB family protein</fullName>
    </submittedName>
</protein>
<organism evidence="12 13">
    <name type="scientific">Salmonirosea aquatica</name>
    <dbReference type="NCBI Taxonomy" id="2654236"/>
    <lineage>
        <taxon>Bacteria</taxon>
        <taxon>Pseudomonadati</taxon>
        <taxon>Bacteroidota</taxon>
        <taxon>Cytophagia</taxon>
        <taxon>Cytophagales</taxon>
        <taxon>Spirosomataceae</taxon>
        <taxon>Salmonirosea</taxon>
    </lineage>
</organism>
<dbReference type="Pfam" id="PF03544">
    <property type="entry name" value="TonB_C"/>
    <property type="match status" value="1"/>
</dbReference>
<keyword evidence="7" id="KW-0653">Protein transport</keyword>
<keyword evidence="4" id="KW-1003">Cell membrane</keyword>
<evidence type="ECO:0000313" key="12">
    <source>
        <dbReference type="EMBL" id="MPR33448.1"/>
    </source>
</evidence>
<dbReference type="SUPFAM" id="SSF49464">
    <property type="entry name" value="Carboxypeptidase regulatory domain-like"/>
    <property type="match status" value="2"/>
</dbReference>
<dbReference type="PANTHER" id="PTHR33446:SF2">
    <property type="entry name" value="PROTEIN TONB"/>
    <property type="match status" value="1"/>
</dbReference>
<dbReference type="CDD" id="cd07341">
    <property type="entry name" value="M56_BlaR1_MecR1_like"/>
    <property type="match status" value="1"/>
</dbReference>
<evidence type="ECO:0000256" key="8">
    <source>
        <dbReference type="ARBA" id="ARBA00022989"/>
    </source>
</evidence>
<comment type="subcellular location">
    <subcellularLocation>
        <location evidence="1">Cell inner membrane</location>
        <topology evidence="1">Single-pass membrane protein</topology>
        <orientation evidence="1">Periplasmic side</orientation>
    </subcellularLocation>
</comment>
<evidence type="ECO:0000256" key="3">
    <source>
        <dbReference type="ARBA" id="ARBA00022448"/>
    </source>
</evidence>
<comment type="similarity">
    <text evidence="2">Belongs to the TonB family.</text>
</comment>
<dbReference type="SUPFAM" id="SSF74653">
    <property type="entry name" value="TolA/TonB C-terminal domain"/>
    <property type="match status" value="1"/>
</dbReference>
<dbReference type="PRINTS" id="PR01374">
    <property type="entry name" value="TONBPROTEIN"/>
</dbReference>
<keyword evidence="3" id="KW-0813">Transport</keyword>
<keyword evidence="13" id="KW-1185">Reference proteome</keyword>
<dbReference type="InterPro" id="IPR037682">
    <property type="entry name" value="TonB_C"/>
</dbReference>
<dbReference type="GO" id="GO:0031992">
    <property type="term" value="F:energy transducer activity"/>
    <property type="evidence" value="ECO:0007669"/>
    <property type="project" value="InterPro"/>
</dbReference>
<dbReference type="NCBIfam" id="TIGR01352">
    <property type="entry name" value="tonB_Cterm"/>
    <property type="match status" value="1"/>
</dbReference>
<dbReference type="Pfam" id="PF05569">
    <property type="entry name" value="Peptidase_M56"/>
    <property type="match status" value="1"/>
</dbReference>
<proteinExistence type="inferred from homology"/>
<dbReference type="EMBL" id="WHLY01000002">
    <property type="protein sequence ID" value="MPR33448.1"/>
    <property type="molecule type" value="Genomic_DNA"/>
</dbReference>
<keyword evidence="9 10" id="KW-0472">Membrane</keyword>
<comment type="caution">
    <text evidence="12">The sequence shown here is derived from an EMBL/GenBank/DDBJ whole genome shotgun (WGS) entry which is preliminary data.</text>
</comment>
<dbReference type="PANTHER" id="PTHR33446">
    <property type="entry name" value="PROTEIN TONB-RELATED"/>
    <property type="match status" value="1"/>
</dbReference>
<dbReference type="PROSITE" id="PS52015">
    <property type="entry name" value="TONB_CTD"/>
    <property type="match status" value="1"/>
</dbReference>
<dbReference type="Pfam" id="PF13715">
    <property type="entry name" value="CarbopepD_reg_2"/>
    <property type="match status" value="2"/>
</dbReference>
<evidence type="ECO:0000256" key="7">
    <source>
        <dbReference type="ARBA" id="ARBA00022927"/>
    </source>
</evidence>
<gene>
    <name evidence="12" type="ORF">GBK04_08745</name>
</gene>
<keyword evidence="6 10" id="KW-0812">Transmembrane</keyword>
<dbReference type="InterPro" id="IPR051045">
    <property type="entry name" value="TonB-dependent_transducer"/>
</dbReference>
<evidence type="ECO:0000256" key="1">
    <source>
        <dbReference type="ARBA" id="ARBA00004383"/>
    </source>
</evidence>
<evidence type="ECO:0000256" key="4">
    <source>
        <dbReference type="ARBA" id="ARBA00022475"/>
    </source>
</evidence>
<feature type="transmembrane region" description="Helical" evidence="10">
    <location>
        <begin position="6"/>
        <end position="24"/>
    </location>
</feature>
<dbReference type="GO" id="GO:0055085">
    <property type="term" value="P:transmembrane transport"/>
    <property type="evidence" value="ECO:0007669"/>
    <property type="project" value="InterPro"/>
</dbReference>
<evidence type="ECO:0000259" key="11">
    <source>
        <dbReference type="PROSITE" id="PS52015"/>
    </source>
</evidence>
<dbReference type="AlphaFoldDB" id="A0A7C9FZ01"/>
<accession>A0A7C9FZ01</accession>
<keyword evidence="8 10" id="KW-1133">Transmembrane helix</keyword>
<evidence type="ECO:0000256" key="10">
    <source>
        <dbReference type="SAM" id="Phobius"/>
    </source>
</evidence>
<dbReference type="InterPro" id="IPR006260">
    <property type="entry name" value="TonB/TolA_C"/>
</dbReference>
<name>A0A7C9FZ01_9BACT</name>
<dbReference type="InterPro" id="IPR008756">
    <property type="entry name" value="Peptidase_M56"/>
</dbReference>
<feature type="transmembrane region" description="Helical" evidence="10">
    <location>
        <begin position="274"/>
        <end position="292"/>
    </location>
</feature>